<dbReference type="KEGG" id="lgi:LOTGIDRAFT_154274"/>
<dbReference type="OrthoDB" id="9942608at2759"/>
<dbReference type="Pfam" id="PF00168">
    <property type="entry name" value="C2"/>
    <property type="match status" value="1"/>
</dbReference>
<dbReference type="InterPro" id="IPR003892">
    <property type="entry name" value="CUE"/>
</dbReference>
<dbReference type="FunFam" id="1.10.8.10:FF:000036">
    <property type="entry name" value="Toll-interacting protein-like Protein"/>
    <property type="match status" value="1"/>
</dbReference>
<evidence type="ECO:0000313" key="11">
    <source>
        <dbReference type="EMBL" id="ESO89186.1"/>
    </source>
</evidence>
<feature type="domain" description="CUE" evidence="10">
    <location>
        <begin position="234"/>
        <end position="277"/>
    </location>
</feature>
<dbReference type="AlphaFoldDB" id="V4A7B4"/>
<dbReference type="PANTHER" id="PTHR16461">
    <property type="entry name" value="TOLL-INTERACTING PROTEIN"/>
    <property type="match status" value="1"/>
</dbReference>
<evidence type="ECO:0000259" key="9">
    <source>
        <dbReference type="PROSITE" id="PS50004"/>
    </source>
</evidence>
<dbReference type="InterPro" id="IPR000008">
    <property type="entry name" value="C2_dom"/>
</dbReference>
<evidence type="ECO:0000256" key="1">
    <source>
        <dbReference type="ARBA" id="ARBA00004496"/>
    </source>
</evidence>
<dbReference type="OMA" id="IYIQIFD"/>
<dbReference type="Gene3D" id="1.10.8.10">
    <property type="entry name" value="DNA helicase RuvA subunit, C-terminal domain"/>
    <property type="match status" value="1"/>
</dbReference>
<dbReference type="GO" id="GO:0005737">
    <property type="term" value="C:cytoplasm"/>
    <property type="evidence" value="ECO:0007669"/>
    <property type="project" value="UniProtKB-SubCell"/>
</dbReference>
<evidence type="ECO:0000313" key="12">
    <source>
        <dbReference type="Proteomes" id="UP000030746"/>
    </source>
</evidence>
<evidence type="ECO:0000256" key="8">
    <source>
        <dbReference type="ARBA" id="ARBA00023198"/>
    </source>
</evidence>
<evidence type="ECO:0000256" key="3">
    <source>
        <dbReference type="ARBA" id="ARBA00022490"/>
    </source>
</evidence>
<feature type="domain" description="C2" evidence="9">
    <location>
        <begin position="46"/>
        <end position="162"/>
    </location>
</feature>
<keyword evidence="4" id="KW-0399">Innate immunity</keyword>
<dbReference type="GO" id="GO:0006511">
    <property type="term" value="P:ubiquitin-dependent protein catabolic process"/>
    <property type="evidence" value="ECO:0007669"/>
    <property type="project" value="TreeGrafter"/>
</dbReference>
<dbReference type="GO" id="GO:0006914">
    <property type="term" value="P:autophagy"/>
    <property type="evidence" value="ECO:0007669"/>
    <property type="project" value="UniProtKB-KW"/>
</dbReference>
<keyword evidence="5" id="KW-0677">Repeat</keyword>
<dbReference type="GO" id="GO:0045087">
    <property type="term" value="P:innate immune response"/>
    <property type="evidence" value="ECO:0007669"/>
    <property type="project" value="UniProtKB-KW"/>
</dbReference>
<keyword evidence="6" id="KW-0391">Immunity</keyword>
<evidence type="ECO:0000256" key="4">
    <source>
        <dbReference type="ARBA" id="ARBA00022588"/>
    </source>
</evidence>
<keyword evidence="7" id="KW-0072">Autophagy</keyword>
<dbReference type="InterPro" id="IPR009060">
    <property type="entry name" value="UBA-like_sf"/>
</dbReference>
<dbReference type="Pfam" id="PF02845">
    <property type="entry name" value="CUE"/>
    <property type="match status" value="1"/>
</dbReference>
<dbReference type="STRING" id="225164.V4A7B4"/>
<dbReference type="SMART" id="SM00239">
    <property type="entry name" value="C2"/>
    <property type="match status" value="1"/>
</dbReference>
<keyword evidence="8" id="KW-0395">Inflammatory response</keyword>
<dbReference type="GeneID" id="20236257"/>
<dbReference type="EMBL" id="KB202619">
    <property type="protein sequence ID" value="ESO89186.1"/>
    <property type="molecule type" value="Genomic_DNA"/>
</dbReference>
<dbReference type="RefSeq" id="XP_009060224.1">
    <property type="nucleotide sequence ID" value="XM_009061976.1"/>
</dbReference>
<dbReference type="PROSITE" id="PS50004">
    <property type="entry name" value="C2"/>
    <property type="match status" value="1"/>
</dbReference>
<dbReference type="InterPro" id="IPR041799">
    <property type="entry name" value="TOLIP_CUE"/>
</dbReference>
<dbReference type="FunFam" id="2.60.40.150:FF:000055">
    <property type="entry name" value="Toll-interacting protein-like Protein"/>
    <property type="match status" value="1"/>
</dbReference>
<dbReference type="Proteomes" id="UP000030746">
    <property type="component" value="Unassembled WGS sequence"/>
</dbReference>
<dbReference type="GO" id="GO:0031624">
    <property type="term" value="F:ubiquitin conjugating enzyme binding"/>
    <property type="evidence" value="ECO:0007669"/>
    <property type="project" value="TreeGrafter"/>
</dbReference>
<dbReference type="HOGENOM" id="CLU_067725_0_0_1"/>
<dbReference type="Gene3D" id="2.60.40.150">
    <property type="entry name" value="C2 domain"/>
    <property type="match status" value="1"/>
</dbReference>
<accession>V4A7B4</accession>
<evidence type="ECO:0000259" key="10">
    <source>
        <dbReference type="PROSITE" id="PS51140"/>
    </source>
</evidence>
<evidence type="ECO:0000256" key="6">
    <source>
        <dbReference type="ARBA" id="ARBA00022859"/>
    </source>
</evidence>
<dbReference type="CDD" id="cd14363">
    <property type="entry name" value="CUE_TOLIP"/>
    <property type="match status" value="1"/>
</dbReference>
<evidence type="ECO:0000256" key="7">
    <source>
        <dbReference type="ARBA" id="ARBA00023006"/>
    </source>
</evidence>
<sequence length="278" mass="30933">MASSRSEERRAQVMIGDLPNDFLRVSNTPEGQNQQVMEDARIAQVLQAQQAAGFAMVPSNVAGRLSISVVQAKLTKNYGLTKMDPYCRVRVGHTVFETPTAYNGAKNPNWNKTIQTYLPNGVDSLYIEIFDERSFTVDDRIAWAHITIPEVVKAGETVDNWFLLSGRQGDEKEGTINLIFSLTPVSELQQTAPAVGVPVAYNTPVMMPMYYPPVQPGVPVQYPAVQPAQQRPMYTDDDLKEFKDMFPNMDLDVIKSVLEANRGNKESTINALLTMTAE</sequence>
<dbReference type="CDD" id="cd04016">
    <property type="entry name" value="C2_Tollip"/>
    <property type="match status" value="1"/>
</dbReference>
<dbReference type="InterPro" id="IPR035892">
    <property type="entry name" value="C2_domain_sf"/>
</dbReference>
<dbReference type="CTD" id="20236257"/>
<proteinExistence type="inferred from homology"/>
<name>V4A7B4_LOTGI</name>
<evidence type="ECO:0000256" key="5">
    <source>
        <dbReference type="ARBA" id="ARBA00022737"/>
    </source>
</evidence>
<dbReference type="PROSITE" id="PS51140">
    <property type="entry name" value="CUE"/>
    <property type="match status" value="1"/>
</dbReference>
<reference evidence="11 12" key="1">
    <citation type="journal article" date="2013" name="Nature">
        <title>Insights into bilaterian evolution from three spiralian genomes.</title>
        <authorList>
            <person name="Simakov O."/>
            <person name="Marletaz F."/>
            <person name="Cho S.J."/>
            <person name="Edsinger-Gonzales E."/>
            <person name="Havlak P."/>
            <person name="Hellsten U."/>
            <person name="Kuo D.H."/>
            <person name="Larsson T."/>
            <person name="Lv J."/>
            <person name="Arendt D."/>
            <person name="Savage R."/>
            <person name="Osoegawa K."/>
            <person name="de Jong P."/>
            <person name="Grimwood J."/>
            <person name="Chapman J.A."/>
            <person name="Shapiro H."/>
            <person name="Aerts A."/>
            <person name="Otillar R.P."/>
            <person name="Terry A.Y."/>
            <person name="Boore J.L."/>
            <person name="Grigoriev I.V."/>
            <person name="Lindberg D.R."/>
            <person name="Seaver E.C."/>
            <person name="Weisblat D.A."/>
            <person name="Putnam N.H."/>
            <person name="Rokhsar D.S."/>
        </authorList>
    </citation>
    <scope>NUCLEOTIDE SEQUENCE [LARGE SCALE GENOMIC DNA]</scope>
</reference>
<gene>
    <name evidence="11" type="ORF">LOTGIDRAFT_154274</name>
</gene>
<dbReference type="SUPFAM" id="SSF46934">
    <property type="entry name" value="UBA-like"/>
    <property type="match status" value="1"/>
</dbReference>
<comment type="similarity">
    <text evidence="2">Belongs to the tollip family.</text>
</comment>
<dbReference type="PANTHER" id="PTHR16461:SF5">
    <property type="entry name" value="TOLL-INTERACTING PROTEIN"/>
    <property type="match status" value="1"/>
</dbReference>
<evidence type="ECO:0000256" key="2">
    <source>
        <dbReference type="ARBA" id="ARBA00009278"/>
    </source>
</evidence>
<comment type="subcellular location">
    <subcellularLocation>
        <location evidence="1">Cytoplasm</location>
    </subcellularLocation>
</comment>
<evidence type="ECO:0008006" key="13">
    <source>
        <dbReference type="Google" id="ProtNLM"/>
    </source>
</evidence>
<organism evidence="11 12">
    <name type="scientific">Lottia gigantea</name>
    <name type="common">Giant owl limpet</name>
    <dbReference type="NCBI Taxonomy" id="225164"/>
    <lineage>
        <taxon>Eukaryota</taxon>
        <taxon>Metazoa</taxon>
        <taxon>Spiralia</taxon>
        <taxon>Lophotrochozoa</taxon>
        <taxon>Mollusca</taxon>
        <taxon>Gastropoda</taxon>
        <taxon>Patellogastropoda</taxon>
        <taxon>Lottioidea</taxon>
        <taxon>Lottiidae</taxon>
        <taxon>Lottia</taxon>
    </lineage>
</organism>
<dbReference type="SUPFAM" id="SSF49562">
    <property type="entry name" value="C2 domain (Calcium/lipid-binding domain, CaLB)"/>
    <property type="match status" value="1"/>
</dbReference>
<dbReference type="InterPro" id="IPR037301">
    <property type="entry name" value="Tollip_C2"/>
</dbReference>
<keyword evidence="3" id="KW-0963">Cytoplasm</keyword>
<keyword evidence="12" id="KW-1185">Reference proteome</keyword>
<protein>
    <recommendedName>
        <fullName evidence="13">Toll-interacting protein</fullName>
    </recommendedName>
</protein>
<dbReference type="SMART" id="SM00546">
    <property type="entry name" value="CUE"/>
    <property type="match status" value="1"/>
</dbReference>
<dbReference type="GO" id="GO:0043130">
    <property type="term" value="F:ubiquitin binding"/>
    <property type="evidence" value="ECO:0007669"/>
    <property type="project" value="InterPro"/>
</dbReference>